<keyword evidence="3" id="KW-1015">Disulfide bond</keyword>
<evidence type="ECO:0000256" key="1">
    <source>
        <dbReference type="ARBA" id="ARBA00022729"/>
    </source>
</evidence>
<dbReference type="Proteomes" id="UP000692954">
    <property type="component" value="Unassembled WGS sequence"/>
</dbReference>
<dbReference type="EMBL" id="CAJJDN010000189">
    <property type="protein sequence ID" value="CAD8128478.1"/>
    <property type="molecule type" value="Genomic_DNA"/>
</dbReference>
<protein>
    <recommendedName>
        <fullName evidence="7">Transmembrane protein</fullName>
    </recommendedName>
</protein>
<feature type="transmembrane region" description="Helical" evidence="4">
    <location>
        <begin position="12"/>
        <end position="32"/>
    </location>
</feature>
<dbReference type="NCBIfam" id="TIGR02232">
    <property type="entry name" value="myxo_disulf_rpt"/>
    <property type="match status" value="1"/>
</dbReference>
<keyword evidence="2" id="KW-0677">Repeat</keyword>
<organism evidence="5 6">
    <name type="scientific">Paramecium sonneborni</name>
    <dbReference type="NCBI Taxonomy" id="65129"/>
    <lineage>
        <taxon>Eukaryota</taxon>
        <taxon>Sar</taxon>
        <taxon>Alveolata</taxon>
        <taxon>Ciliophora</taxon>
        <taxon>Intramacronucleata</taxon>
        <taxon>Oligohymenophorea</taxon>
        <taxon>Peniculida</taxon>
        <taxon>Parameciidae</taxon>
        <taxon>Paramecium</taxon>
    </lineage>
</organism>
<keyword evidence="6" id="KW-1185">Reference proteome</keyword>
<dbReference type="OrthoDB" id="28293at2759"/>
<keyword evidence="4" id="KW-0812">Transmembrane</keyword>
<sequence>MLMNVKIADSIAKVIGPIVIIKLQLVQIVILLDLNPIPHSVKTIVEMQLLPMISLIFILNIVIMEIYLRQFLFLSQIVAVVNIKMNAKMEVFLLTVQTLDVMLVNKAFICPMIMIVNLNLEMLSRLNLNNLIFNYHIEDVQIVSQDAKIYVQIVVLLFQIMCYSICGDQYVTPCEQCDDGNLIFDDGCHLCQKICIQIVPSVSMASVMIVLKAFLILNINGKIQHNQFKQNKSMQINAIFKCYGCYIY</sequence>
<evidence type="ECO:0000256" key="3">
    <source>
        <dbReference type="ARBA" id="ARBA00023157"/>
    </source>
</evidence>
<gene>
    <name evidence="5" type="ORF">PSON_ATCC_30995.1.T1890055</name>
</gene>
<keyword evidence="4" id="KW-1133">Transmembrane helix</keyword>
<proteinExistence type="predicted"/>
<reference evidence="5" key="1">
    <citation type="submission" date="2021-01" db="EMBL/GenBank/DDBJ databases">
        <authorList>
            <consortium name="Genoscope - CEA"/>
            <person name="William W."/>
        </authorList>
    </citation>
    <scope>NUCLEOTIDE SEQUENCE</scope>
</reference>
<feature type="transmembrane region" description="Helical" evidence="4">
    <location>
        <begin position="91"/>
        <end position="116"/>
    </location>
</feature>
<evidence type="ECO:0008006" key="7">
    <source>
        <dbReference type="Google" id="ProtNLM"/>
    </source>
</evidence>
<keyword evidence="4" id="KW-0472">Membrane</keyword>
<accession>A0A8S1RJY4</accession>
<evidence type="ECO:0000256" key="2">
    <source>
        <dbReference type="ARBA" id="ARBA00022737"/>
    </source>
</evidence>
<comment type="caution">
    <text evidence="5">The sequence shown here is derived from an EMBL/GenBank/DDBJ whole genome shotgun (WGS) entry which is preliminary data.</text>
</comment>
<feature type="transmembrane region" description="Helical" evidence="4">
    <location>
        <begin position="198"/>
        <end position="219"/>
    </location>
</feature>
<evidence type="ECO:0000313" key="6">
    <source>
        <dbReference type="Proteomes" id="UP000692954"/>
    </source>
</evidence>
<dbReference type="InterPro" id="IPR011936">
    <property type="entry name" value="Myxo_disulph_rpt"/>
</dbReference>
<dbReference type="Pfam" id="PF13948">
    <property type="entry name" value="DUF4215"/>
    <property type="match status" value="1"/>
</dbReference>
<name>A0A8S1RJY4_9CILI</name>
<evidence type="ECO:0000313" key="5">
    <source>
        <dbReference type="EMBL" id="CAD8128478.1"/>
    </source>
</evidence>
<dbReference type="AlphaFoldDB" id="A0A8S1RJY4"/>
<feature type="transmembrane region" description="Helical" evidence="4">
    <location>
        <begin position="52"/>
        <end position="79"/>
    </location>
</feature>
<keyword evidence="1" id="KW-0732">Signal</keyword>
<evidence type="ECO:0000256" key="4">
    <source>
        <dbReference type="SAM" id="Phobius"/>
    </source>
</evidence>